<dbReference type="Proteomes" id="UP000250043">
    <property type="component" value="Unassembled WGS sequence"/>
</dbReference>
<sequence>MSRLASFKGPSTPTSSPVRQAQPTTPASPSRLSESTYHRKVRTLLQELRGVADTWDDLVLHDGLKSAKSLVDARTDLDNDLAVVPTGKQPTYHIVQPKLDIMERRIAELDTVIVKLRKQFQKMASIVDNMEALLYDAHKVKGWNFVQEPLWVTWSLEKFVSSIPGILIPYRRSLEMHSELVEELRSHNITFEASRQAIAQWVAQPHLEEGSWDVQWEDLCAAEIDRWDGLK</sequence>
<gene>
    <name evidence="2" type="ORF">OBBRIDRAFT_157517</name>
</gene>
<keyword evidence="3" id="KW-1185">Reference proteome</keyword>
<organism evidence="2 3">
    <name type="scientific">Obba rivulosa</name>
    <dbReference type="NCBI Taxonomy" id="1052685"/>
    <lineage>
        <taxon>Eukaryota</taxon>
        <taxon>Fungi</taxon>
        <taxon>Dikarya</taxon>
        <taxon>Basidiomycota</taxon>
        <taxon>Agaricomycotina</taxon>
        <taxon>Agaricomycetes</taxon>
        <taxon>Polyporales</taxon>
        <taxon>Gelatoporiaceae</taxon>
        <taxon>Obba</taxon>
    </lineage>
</organism>
<dbReference type="OrthoDB" id="17066at2759"/>
<feature type="compositionally biased region" description="Polar residues" evidence="1">
    <location>
        <begin position="9"/>
        <end position="35"/>
    </location>
</feature>
<evidence type="ECO:0000256" key="1">
    <source>
        <dbReference type="SAM" id="MobiDB-lite"/>
    </source>
</evidence>
<reference evidence="2 3" key="1">
    <citation type="submission" date="2016-07" db="EMBL/GenBank/DDBJ databases">
        <title>Draft genome of the white-rot fungus Obba rivulosa 3A-2.</title>
        <authorList>
            <consortium name="DOE Joint Genome Institute"/>
            <person name="Miettinen O."/>
            <person name="Riley R."/>
            <person name="Acob R."/>
            <person name="Barry K."/>
            <person name="Cullen D."/>
            <person name="De Vries R."/>
            <person name="Hainaut M."/>
            <person name="Hatakka A."/>
            <person name="Henrissat B."/>
            <person name="Hilden K."/>
            <person name="Kuo R."/>
            <person name="Labutti K."/>
            <person name="Lipzen A."/>
            <person name="Makela M.R."/>
            <person name="Sandor L."/>
            <person name="Spatafora J.W."/>
            <person name="Grigoriev I.V."/>
            <person name="Hibbett D.S."/>
        </authorList>
    </citation>
    <scope>NUCLEOTIDE SEQUENCE [LARGE SCALE GENOMIC DNA]</scope>
    <source>
        <strain evidence="2 3">3A-2</strain>
    </source>
</reference>
<dbReference type="PANTHER" id="PTHR15827">
    <property type="entry name" value="CYCLIN-DEPENDENT KINASE 2-INTERACTING PROTEIN"/>
    <property type="match status" value="1"/>
</dbReference>
<feature type="region of interest" description="Disordered" evidence="1">
    <location>
        <begin position="1"/>
        <end position="36"/>
    </location>
</feature>
<evidence type="ECO:0000313" key="3">
    <source>
        <dbReference type="Proteomes" id="UP000250043"/>
    </source>
</evidence>
<dbReference type="AlphaFoldDB" id="A0A8E2AXU4"/>
<accession>A0A8E2AXU4</accession>
<proteinExistence type="predicted"/>
<dbReference type="PANTHER" id="PTHR15827:SF2">
    <property type="entry name" value="CYCLIN-DEPENDENT KINASE 2-INTERACTING PROTEIN"/>
    <property type="match status" value="1"/>
</dbReference>
<name>A0A8E2AXU4_9APHY</name>
<evidence type="ECO:0000313" key="2">
    <source>
        <dbReference type="EMBL" id="OCH87420.1"/>
    </source>
</evidence>
<protein>
    <submittedName>
        <fullName evidence="2">Uncharacterized protein</fullName>
    </submittedName>
</protein>
<dbReference type="EMBL" id="KV722486">
    <property type="protein sequence ID" value="OCH87420.1"/>
    <property type="molecule type" value="Genomic_DNA"/>
</dbReference>